<dbReference type="EMBL" id="FZOJ01000006">
    <property type="protein sequence ID" value="SNS20671.1"/>
    <property type="molecule type" value="Genomic_DNA"/>
</dbReference>
<accession>A0A239CLV8</accession>
<proteinExistence type="predicted"/>
<dbReference type="RefSeq" id="WP_176431254.1">
    <property type="nucleotide sequence ID" value="NZ_FZOJ01000006.1"/>
</dbReference>
<keyword evidence="2" id="KW-1185">Reference proteome</keyword>
<organism evidence="1 2">
    <name type="scientific">Anaerovirgula multivorans</name>
    <dbReference type="NCBI Taxonomy" id="312168"/>
    <lineage>
        <taxon>Bacteria</taxon>
        <taxon>Bacillati</taxon>
        <taxon>Bacillota</taxon>
        <taxon>Clostridia</taxon>
        <taxon>Peptostreptococcales</taxon>
        <taxon>Natronincolaceae</taxon>
        <taxon>Anaerovirgula</taxon>
    </lineage>
</organism>
<sequence>MSNITKQTILGVADRNIEKEILLGINERAYEAGIIDYELYTKAKADLEKL</sequence>
<evidence type="ECO:0000313" key="2">
    <source>
        <dbReference type="Proteomes" id="UP000198304"/>
    </source>
</evidence>
<dbReference type="AlphaFoldDB" id="A0A239CLV8"/>
<gene>
    <name evidence="1" type="ORF">SAMN05446037_100621</name>
</gene>
<name>A0A239CLV8_9FIRM</name>
<evidence type="ECO:0000313" key="1">
    <source>
        <dbReference type="EMBL" id="SNS20671.1"/>
    </source>
</evidence>
<protein>
    <submittedName>
        <fullName evidence="1">Uncharacterized protein</fullName>
    </submittedName>
</protein>
<dbReference type="Proteomes" id="UP000198304">
    <property type="component" value="Unassembled WGS sequence"/>
</dbReference>
<reference evidence="2" key="1">
    <citation type="submission" date="2017-06" db="EMBL/GenBank/DDBJ databases">
        <authorList>
            <person name="Varghese N."/>
            <person name="Submissions S."/>
        </authorList>
    </citation>
    <scope>NUCLEOTIDE SEQUENCE [LARGE SCALE GENOMIC DNA]</scope>
    <source>
        <strain evidence="2">SCA</strain>
    </source>
</reference>